<name>A0ABS5JRF0_9BACT</name>
<proteinExistence type="predicted"/>
<dbReference type="InterPro" id="IPR011055">
    <property type="entry name" value="Dup_hybrid_motif"/>
</dbReference>
<feature type="chain" id="PRO_5047369114" evidence="2">
    <location>
        <begin position="19"/>
        <end position="699"/>
    </location>
</feature>
<dbReference type="SUPFAM" id="SSF52096">
    <property type="entry name" value="ClpP/crotonase"/>
    <property type="match status" value="1"/>
</dbReference>
<organism evidence="4 5">
    <name type="scientific">Carboxylicivirga linearis</name>
    <dbReference type="NCBI Taxonomy" id="1628157"/>
    <lineage>
        <taxon>Bacteria</taxon>
        <taxon>Pseudomonadati</taxon>
        <taxon>Bacteroidota</taxon>
        <taxon>Bacteroidia</taxon>
        <taxon>Marinilabiliales</taxon>
        <taxon>Marinilabiliaceae</taxon>
        <taxon>Carboxylicivirga</taxon>
    </lineage>
</organism>
<keyword evidence="2" id="KW-0732">Signal</keyword>
<keyword evidence="1" id="KW-0472">Membrane</keyword>
<dbReference type="PANTHER" id="PTHR32060">
    <property type="entry name" value="TAIL-SPECIFIC PROTEASE"/>
    <property type="match status" value="1"/>
</dbReference>
<evidence type="ECO:0000256" key="2">
    <source>
        <dbReference type="SAM" id="SignalP"/>
    </source>
</evidence>
<dbReference type="RefSeq" id="WP_212213940.1">
    <property type="nucleotide sequence ID" value="NZ_JAGUCO010000002.1"/>
</dbReference>
<accession>A0ABS5JRF0</accession>
<evidence type="ECO:0000313" key="4">
    <source>
        <dbReference type="EMBL" id="MBS2097483.1"/>
    </source>
</evidence>
<keyword evidence="1" id="KW-0812">Transmembrane</keyword>
<dbReference type="Pfam" id="PF03572">
    <property type="entry name" value="Peptidase_S41"/>
    <property type="match status" value="1"/>
</dbReference>
<dbReference type="InterPro" id="IPR029045">
    <property type="entry name" value="ClpP/crotonase-like_dom_sf"/>
</dbReference>
<feature type="domain" description="Tail specific protease" evidence="3">
    <location>
        <begin position="458"/>
        <end position="637"/>
    </location>
</feature>
<feature type="transmembrane region" description="Helical" evidence="1">
    <location>
        <begin position="675"/>
        <end position="693"/>
    </location>
</feature>
<reference evidence="4 5" key="1">
    <citation type="journal article" date="2015" name="Int. J. Syst. Evol. Microbiol.">
        <title>Carboxylicivirga linearis sp. nov., isolated from a sea cucumber culture pond.</title>
        <authorList>
            <person name="Wang F.Q."/>
            <person name="Zhou Y.X."/>
            <person name="Lin X.Z."/>
            <person name="Chen G.J."/>
            <person name="Du Z.J."/>
        </authorList>
    </citation>
    <scope>NUCLEOTIDE SEQUENCE [LARGE SCALE GENOMIC DNA]</scope>
    <source>
        <strain evidence="4 5">FB218</strain>
    </source>
</reference>
<dbReference type="Gene3D" id="3.90.226.10">
    <property type="entry name" value="2-enoyl-CoA Hydratase, Chain A, domain 1"/>
    <property type="match status" value="1"/>
</dbReference>
<evidence type="ECO:0000256" key="1">
    <source>
        <dbReference type="SAM" id="Phobius"/>
    </source>
</evidence>
<evidence type="ECO:0000313" key="5">
    <source>
        <dbReference type="Proteomes" id="UP000708576"/>
    </source>
</evidence>
<comment type="caution">
    <text evidence="4">The sequence shown here is derived from an EMBL/GenBank/DDBJ whole genome shotgun (WGS) entry which is preliminary data.</text>
</comment>
<sequence length="699" mass="80673">MKLFLTFSFVFHFSLLLAQDPNWQWPIVGQKAGENILFQPEDYIRQEKNYENIFIGAPEGTPIIAPVDGTIIRYFYRYSNSLTNSMSFHHGGPDGDSLKEFDKRLRKELSSKGNYLEQYISLTIGVSCGKGLNYWISGVRPYKWLKTGELVQKGDTIGMVGYGYKEIYEPHILFSVSLNGKADDPMKPFGIRSSFKPYKPEPLKSELSVVELLEDYTVFQESLEEGHPGLYDYNSKEKMDLIFAQIRKKIDHPMSSGDFKELIQPVVDSIRDSHSFLFSSEKVKKEPFKGRIDLPIYFGICENRAIVYRAALEYKDLLGKEIVMINNDSISEILQKVPTPAGSFKIEGYGQSKFDWMKLVYYSIKYYNDYANYQEGDSITISFSDSTNIKLDCAFRSKEYIKTMENILPWTDKSKMRNLSVSEVDSNTVYFRVNSFVLDQVGHDSLRIKMNEICKANYKNLIIDVRDNWGGNNSYNLLYSMLANNPYKIQYGSMVKSNSEFNFLKHVQSYMGIDTIHLFPDYKRIEGKEGYYHLNNRVSMPHDSIHFTGDVYVLANENSYSAATLFPALVHKYKRGTIIGRETGSCYYQMNAYKSATIRLKNTRLDLKIPLVKIIFDDEINSTIPWGSGVLPDYQINWTYDEAYNQSDPIMDFTLKLIMQKEDMNVNHDNWKSNIITIAIIGFILIGGFLFYIKTKLFS</sequence>
<feature type="signal peptide" evidence="2">
    <location>
        <begin position="1"/>
        <end position="18"/>
    </location>
</feature>
<protein>
    <submittedName>
        <fullName evidence="4">S41 family peptidase</fullName>
    </submittedName>
</protein>
<dbReference type="SMART" id="SM00245">
    <property type="entry name" value="TSPc"/>
    <property type="match status" value="1"/>
</dbReference>
<dbReference type="InterPro" id="IPR005151">
    <property type="entry name" value="Tail-specific_protease"/>
</dbReference>
<evidence type="ECO:0000259" key="3">
    <source>
        <dbReference type="SMART" id="SM00245"/>
    </source>
</evidence>
<dbReference type="EMBL" id="JAGUCO010000002">
    <property type="protein sequence ID" value="MBS2097483.1"/>
    <property type="molecule type" value="Genomic_DNA"/>
</dbReference>
<dbReference type="Proteomes" id="UP000708576">
    <property type="component" value="Unassembled WGS sequence"/>
</dbReference>
<dbReference type="Gene3D" id="2.70.70.10">
    <property type="entry name" value="Glucose Permease (Domain IIA)"/>
    <property type="match status" value="1"/>
</dbReference>
<keyword evidence="5" id="KW-1185">Reference proteome</keyword>
<dbReference type="PANTHER" id="PTHR32060:SF22">
    <property type="entry name" value="CARBOXYL-TERMINAL-PROCESSING PEPTIDASE 3, CHLOROPLASTIC"/>
    <property type="match status" value="1"/>
</dbReference>
<keyword evidence="1" id="KW-1133">Transmembrane helix</keyword>
<gene>
    <name evidence="4" type="ORF">KEM10_04270</name>
</gene>